<dbReference type="Pfam" id="PF08337">
    <property type="entry name" value="Plexin_cytopl"/>
    <property type="match status" value="1"/>
</dbReference>
<dbReference type="Proteomes" id="UP000015102">
    <property type="component" value="Unassembled WGS sequence"/>
</dbReference>
<dbReference type="GO" id="GO:0017154">
    <property type="term" value="F:semaphorin receptor activity"/>
    <property type="evidence" value="ECO:0007669"/>
    <property type="project" value="InterPro"/>
</dbReference>
<dbReference type="PANTHER" id="PTHR22625:SF70">
    <property type="entry name" value="PLEXIN A, ISOFORM A"/>
    <property type="match status" value="1"/>
</dbReference>
<evidence type="ECO:0000313" key="5">
    <source>
        <dbReference type="Proteomes" id="UP000015102"/>
    </source>
</evidence>
<sequence length="347" mass="39726">MRERVNVASLIMVTLQNILKTLLADLIEKCIDGKSHPKLLLRRTESVAEKMLSAWFTFLLYKFLRECAGEPLYKLFRAVKGQVDKGPVDFCTHEARYSLSEEKLIRQSIEYQNFTVYASITQQPIICSEMFPTNTENVPVKVLDCDTIGQVKEKCLDTIYKNIPASQRPRKEDLDLEWRTGTSGRVILYDEDTTSKQENGWKKLNTLQHYNVPDHACLSLVSKQSSVYNFSIISDKNEKSLSGGHKYETLQNSKFISPSPTFSRAGSPSPGPDPDVKHWHLVKHHDSEQKEGERVNKMVSEIYLTRLLATKGTLQKFVDDLFETIFSTAQRYSALPLAINFENFFNI</sequence>
<reference evidence="4" key="2">
    <citation type="submission" date="2015-06" db="UniProtKB">
        <authorList>
            <consortium name="EnsemblMetazoa"/>
        </authorList>
    </citation>
    <scope>IDENTIFICATION</scope>
</reference>
<dbReference type="GO" id="GO:0030334">
    <property type="term" value="P:regulation of cell migration"/>
    <property type="evidence" value="ECO:0007669"/>
    <property type="project" value="TreeGrafter"/>
</dbReference>
<dbReference type="EMBL" id="CAQQ02175223">
    <property type="status" value="NOT_ANNOTATED_CDS"/>
    <property type="molecule type" value="Genomic_DNA"/>
</dbReference>
<dbReference type="STRING" id="36166.T1H2F0"/>
<keyword evidence="5" id="KW-1185">Reference proteome</keyword>
<dbReference type="OMA" id="LTHEARY"/>
<dbReference type="EnsemblMetazoa" id="MESCA010395-RA">
    <property type="protein sequence ID" value="MESCA010395-PA"/>
    <property type="gene ID" value="MESCA010395"/>
</dbReference>
<dbReference type="Gene3D" id="1.10.506.10">
    <property type="entry name" value="GTPase Activation - p120gap, domain 1"/>
    <property type="match status" value="2"/>
</dbReference>
<evidence type="ECO:0000313" key="4">
    <source>
        <dbReference type="EnsemblMetazoa" id="MESCA010395-PA"/>
    </source>
</evidence>
<feature type="domain" description="Plexin cytoplasmic RasGAP" evidence="2">
    <location>
        <begin position="1"/>
        <end position="341"/>
    </location>
</feature>
<protein>
    <submittedName>
        <fullName evidence="4">Uncharacterized protein</fullName>
    </submittedName>
</protein>
<reference evidence="5" key="1">
    <citation type="submission" date="2013-02" db="EMBL/GenBank/DDBJ databases">
        <authorList>
            <person name="Hughes D."/>
        </authorList>
    </citation>
    <scope>NUCLEOTIDE SEQUENCE</scope>
    <source>
        <strain>Durham</strain>
        <strain evidence="5">NC isolate 2 -- Noor lab</strain>
    </source>
</reference>
<accession>T1H2F0</accession>
<dbReference type="SUPFAM" id="SSF48350">
    <property type="entry name" value="GTPase activation domain, GAP"/>
    <property type="match status" value="1"/>
</dbReference>
<feature type="chain" id="PRO_5004577945" evidence="1">
    <location>
        <begin position="25"/>
        <end position="347"/>
    </location>
</feature>
<dbReference type="InterPro" id="IPR013548">
    <property type="entry name" value="Plexin_cytoplasmic_RasGAP_dom"/>
</dbReference>
<evidence type="ECO:0000259" key="3">
    <source>
        <dbReference type="Pfam" id="PF20170"/>
    </source>
</evidence>
<dbReference type="PANTHER" id="PTHR22625">
    <property type="entry name" value="PLEXIN"/>
    <property type="match status" value="1"/>
</dbReference>
<dbReference type="HOGENOM" id="CLU_868672_0_0_1"/>
<evidence type="ECO:0000256" key="1">
    <source>
        <dbReference type="SAM" id="SignalP"/>
    </source>
</evidence>
<keyword evidence="1" id="KW-0732">Signal</keyword>
<name>T1H2F0_MEGSC</name>
<dbReference type="InterPro" id="IPR046800">
    <property type="entry name" value="Plexin_RBD"/>
</dbReference>
<feature type="domain" description="Plexin cytoplasmic RhoGTPase-binding" evidence="3">
    <location>
        <begin position="99"/>
        <end position="219"/>
    </location>
</feature>
<proteinExistence type="predicted"/>
<dbReference type="GO" id="GO:0005886">
    <property type="term" value="C:plasma membrane"/>
    <property type="evidence" value="ECO:0007669"/>
    <property type="project" value="TreeGrafter"/>
</dbReference>
<dbReference type="AlphaFoldDB" id="T1H2F0"/>
<dbReference type="Gene3D" id="3.10.20.90">
    <property type="entry name" value="Phosphatidylinositol 3-kinase Catalytic Subunit, Chain A, domain 1"/>
    <property type="match status" value="1"/>
</dbReference>
<dbReference type="InterPro" id="IPR008936">
    <property type="entry name" value="Rho_GTPase_activation_prot"/>
</dbReference>
<dbReference type="InterPro" id="IPR031148">
    <property type="entry name" value="Plexin"/>
</dbReference>
<dbReference type="EMBL" id="CAQQ02175222">
    <property type="status" value="NOT_ANNOTATED_CDS"/>
    <property type="molecule type" value="Genomic_DNA"/>
</dbReference>
<evidence type="ECO:0000259" key="2">
    <source>
        <dbReference type="Pfam" id="PF08337"/>
    </source>
</evidence>
<dbReference type="GO" id="GO:0002116">
    <property type="term" value="C:semaphorin receptor complex"/>
    <property type="evidence" value="ECO:0007669"/>
    <property type="project" value="TreeGrafter"/>
</dbReference>
<organism evidence="4 5">
    <name type="scientific">Megaselia scalaris</name>
    <name type="common">Humpbacked fly</name>
    <name type="synonym">Phora scalaris</name>
    <dbReference type="NCBI Taxonomy" id="36166"/>
    <lineage>
        <taxon>Eukaryota</taxon>
        <taxon>Metazoa</taxon>
        <taxon>Ecdysozoa</taxon>
        <taxon>Arthropoda</taxon>
        <taxon>Hexapoda</taxon>
        <taxon>Insecta</taxon>
        <taxon>Pterygota</taxon>
        <taxon>Neoptera</taxon>
        <taxon>Endopterygota</taxon>
        <taxon>Diptera</taxon>
        <taxon>Brachycera</taxon>
        <taxon>Muscomorpha</taxon>
        <taxon>Platypezoidea</taxon>
        <taxon>Phoridae</taxon>
        <taxon>Megaseliini</taxon>
        <taxon>Megaselia</taxon>
    </lineage>
</organism>
<dbReference type="Pfam" id="PF20170">
    <property type="entry name" value="Plexin_RBD"/>
    <property type="match status" value="1"/>
</dbReference>
<feature type="signal peptide" evidence="1">
    <location>
        <begin position="1"/>
        <end position="24"/>
    </location>
</feature>